<reference evidence="2 3" key="1">
    <citation type="submission" date="2023-07" db="EMBL/GenBank/DDBJ databases">
        <title>Comparative genomics of wheat-associated soil bacteria to identify genetic determinants of phenazine resistance.</title>
        <authorList>
            <person name="Mouncey N."/>
        </authorList>
    </citation>
    <scope>NUCLEOTIDE SEQUENCE [LARGE SCALE GENOMIC DNA]</scope>
    <source>
        <strain evidence="2 3">W4I11</strain>
    </source>
</reference>
<feature type="domain" description="LexA repressor DNA-binding" evidence="1">
    <location>
        <begin position="75"/>
        <end position="134"/>
    </location>
</feature>
<protein>
    <submittedName>
        <fullName evidence="2">DNA-binding MarR family transcriptional regulator</fullName>
    </submittedName>
</protein>
<dbReference type="RefSeq" id="WP_307280235.1">
    <property type="nucleotide sequence ID" value="NZ_JAUSZT010000003.1"/>
</dbReference>
<dbReference type="SUPFAM" id="SSF46785">
    <property type="entry name" value="Winged helix' DNA-binding domain"/>
    <property type="match status" value="1"/>
</dbReference>
<dbReference type="Proteomes" id="UP001237780">
    <property type="component" value="Unassembled WGS sequence"/>
</dbReference>
<gene>
    <name evidence="2" type="ORF">QFZ34_002087</name>
</gene>
<dbReference type="Pfam" id="PF01726">
    <property type="entry name" value="LexA_DNA_bind"/>
    <property type="match status" value="1"/>
</dbReference>
<accession>A0ABU0S828</accession>
<keyword evidence="3" id="KW-1185">Reference proteome</keyword>
<dbReference type="GO" id="GO:0003677">
    <property type="term" value="F:DNA binding"/>
    <property type="evidence" value="ECO:0007669"/>
    <property type="project" value="UniProtKB-KW"/>
</dbReference>
<evidence type="ECO:0000259" key="1">
    <source>
        <dbReference type="Pfam" id="PF01726"/>
    </source>
</evidence>
<evidence type="ECO:0000313" key="2">
    <source>
        <dbReference type="EMBL" id="MDQ0996905.1"/>
    </source>
</evidence>
<proteinExistence type="predicted"/>
<dbReference type="InterPro" id="IPR036390">
    <property type="entry name" value="WH_DNA-bd_sf"/>
</dbReference>
<dbReference type="EMBL" id="JAUSZT010000003">
    <property type="protein sequence ID" value="MDQ0996905.1"/>
    <property type="molecule type" value="Genomic_DNA"/>
</dbReference>
<evidence type="ECO:0000313" key="3">
    <source>
        <dbReference type="Proteomes" id="UP001237780"/>
    </source>
</evidence>
<name>A0ABU0S828_9HYPH</name>
<dbReference type="Gene3D" id="1.10.10.10">
    <property type="entry name" value="Winged helix-like DNA-binding domain superfamily/Winged helix DNA-binding domain"/>
    <property type="match status" value="1"/>
</dbReference>
<organism evidence="2 3">
    <name type="scientific">Phyllobacterium ifriqiyense</name>
    <dbReference type="NCBI Taxonomy" id="314238"/>
    <lineage>
        <taxon>Bacteria</taxon>
        <taxon>Pseudomonadati</taxon>
        <taxon>Pseudomonadota</taxon>
        <taxon>Alphaproteobacteria</taxon>
        <taxon>Hyphomicrobiales</taxon>
        <taxon>Phyllobacteriaceae</taxon>
        <taxon>Phyllobacterium</taxon>
    </lineage>
</organism>
<dbReference type="InterPro" id="IPR036388">
    <property type="entry name" value="WH-like_DNA-bd_sf"/>
</dbReference>
<sequence>MLVPYAGKEKAGYEYAEPRVKPSSDVKLLKKALRTLLARSGCTTKERAEILFKLNPNLARAIADLAREKTLTPTMTKRQNQVKWFIEDFFNKHGIAPTYSEIGEAIGVSRVAAFNLVKRMEERGIVRLMAHRSRSIILVKEAA</sequence>
<comment type="caution">
    <text evidence="2">The sequence shown here is derived from an EMBL/GenBank/DDBJ whole genome shotgun (WGS) entry which is preliminary data.</text>
</comment>
<dbReference type="InterPro" id="IPR006199">
    <property type="entry name" value="LexA_DNA-bd_dom"/>
</dbReference>
<keyword evidence="2" id="KW-0238">DNA-binding</keyword>